<gene>
    <name evidence="1" type="ORF">PXEA_LOCUS22900</name>
</gene>
<name>A0A448X6T5_9PLAT</name>
<dbReference type="AlphaFoldDB" id="A0A448X6T5"/>
<comment type="caution">
    <text evidence="1">The sequence shown here is derived from an EMBL/GenBank/DDBJ whole genome shotgun (WGS) entry which is preliminary data.</text>
</comment>
<keyword evidence="2" id="KW-1185">Reference proteome</keyword>
<reference evidence="1" key="1">
    <citation type="submission" date="2018-11" db="EMBL/GenBank/DDBJ databases">
        <authorList>
            <consortium name="Pathogen Informatics"/>
        </authorList>
    </citation>
    <scope>NUCLEOTIDE SEQUENCE</scope>
</reference>
<evidence type="ECO:0000313" key="1">
    <source>
        <dbReference type="EMBL" id="VEL29460.1"/>
    </source>
</evidence>
<dbReference type="Proteomes" id="UP000784294">
    <property type="component" value="Unassembled WGS sequence"/>
</dbReference>
<sequence length="91" mass="10019">MHGLLISTGFVGSSSQSARWAEAQYASAGSLFYSGRKTYFRLHACSRHLLSVLSRTGRLSTASFTLLVRLLLRPPTLFVQGLSSHFRVSLT</sequence>
<accession>A0A448X6T5</accession>
<evidence type="ECO:0000313" key="2">
    <source>
        <dbReference type="Proteomes" id="UP000784294"/>
    </source>
</evidence>
<organism evidence="1 2">
    <name type="scientific">Protopolystoma xenopodis</name>
    <dbReference type="NCBI Taxonomy" id="117903"/>
    <lineage>
        <taxon>Eukaryota</taxon>
        <taxon>Metazoa</taxon>
        <taxon>Spiralia</taxon>
        <taxon>Lophotrochozoa</taxon>
        <taxon>Platyhelminthes</taxon>
        <taxon>Monogenea</taxon>
        <taxon>Polyopisthocotylea</taxon>
        <taxon>Polystomatidea</taxon>
        <taxon>Polystomatidae</taxon>
        <taxon>Protopolystoma</taxon>
    </lineage>
</organism>
<dbReference type="EMBL" id="CAAALY010103389">
    <property type="protein sequence ID" value="VEL29460.1"/>
    <property type="molecule type" value="Genomic_DNA"/>
</dbReference>
<proteinExistence type="predicted"/>
<protein>
    <submittedName>
        <fullName evidence="1">Uncharacterized protein</fullName>
    </submittedName>
</protein>